<evidence type="ECO:0000256" key="1">
    <source>
        <dbReference type="SAM" id="MobiDB-lite"/>
    </source>
</evidence>
<comment type="caution">
    <text evidence="2">The sequence shown here is derived from an EMBL/GenBank/DDBJ whole genome shotgun (WGS) entry which is preliminary data.</text>
</comment>
<keyword evidence="3" id="KW-1185">Reference proteome</keyword>
<dbReference type="EMBL" id="JBBPFD010000002">
    <property type="protein sequence ID" value="KAK7938766.1"/>
    <property type="molecule type" value="Genomic_DNA"/>
</dbReference>
<name>A0AAW0Q7Q2_9GOBI</name>
<gene>
    <name evidence="2" type="ORF">WMY93_002092</name>
</gene>
<feature type="region of interest" description="Disordered" evidence="1">
    <location>
        <begin position="130"/>
        <end position="155"/>
    </location>
</feature>
<sequence>MSPPLLHLASSSQSSEAIPHSSIALGSRACNSGIPYPVSSIQAANHLRIGSKLRSQPSALSMSSHAIAPLIGNLTSSTYAATQGISSPALQQLWSWSSSAYSLPDVCSLFALLRLPPPLVPPQPLLPLLRGPLQPMQASHQPPTSGSSHQPPMSG</sequence>
<protein>
    <submittedName>
        <fullName evidence="2">Uncharacterized protein</fullName>
    </submittedName>
</protein>
<feature type="compositionally biased region" description="Polar residues" evidence="1">
    <location>
        <begin position="136"/>
        <end position="155"/>
    </location>
</feature>
<evidence type="ECO:0000313" key="3">
    <source>
        <dbReference type="Proteomes" id="UP001460270"/>
    </source>
</evidence>
<evidence type="ECO:0000313" key="2">
    <source>
        <dbReference type="EMBL" id="KAK7938766.1"/>
    </source>
</evidence>
<dbReference type="Proteomes" id="UP001460270">
    <property type="component" value="Unassembled WGS sequence"/>
</dbReference>
<organism evidence="2 3">
    <name type="scientific">Mugilogobius chulae</name>
    <name type="common">yellowstripe goby</name>
    <dbReference type="NCBI Taxonomy" id="88201"/>
    <lineage>
        <taxon>Eukaryota</taxon>
        <taxon>Metazoa</taxon>
        <taxon>Chordata</taxon>
        <taxon>Craniata</taxon>
        <taxon>Vertebrata</taxon>
        <taxon>Euteleostomi</taxon>
        <taxon>Actinopterygii</taxon>
        <taxon>Neopterygii</taxon>
        <taxon>Teleostei</taxon>
        <taxon>Neoteleostei</taxon>
        <taxon>Acanthomorphata</taxon>
        <taxon>Gobiaria</taxon>
        <taxon>Gobiiformes</taxon>
        <taxon>Gobioidei</taxon>
        <taxon>Gobiidae</taxon>
        <taxon>Gobionellinae</taxon>
        <taxon>Mugilogobius</taxon>
    </lineage>
</organism>
<reference evidence="3" key="1">
    <citation type="submission" date="2024-04" db="EMBL/GenBank/DDBJ databases">
        <title>Salinicola lusitanus LLJ914,a marine bacterium isolated from the Okinawa Trough.</title>
        <authorList>
            <person name="Li J."/>
        </authorList>
    </citation>
    <scope>NUCLEOTIDE SEQUENCE [LARGE SCALE GENOMIC DNA]</scope>
</reference>
<dbReference type="AlphaFoldDB" id="A0AAW0Q7Q2"/>
<accession>A0AAW0Q7Q2</accession>
<proteinExistence type="predicted"/>